<dbReference type="InterPro" id="IPR003609">
    <property type="entry name" value="Pan_app"/>
</dbReference>
<dbReference type="Proteomes" id="UP001438707">
    <property type="component" value="Unassembled WGS sequence"/>
</dbReference>
<feature type="domain" description="Apple" evidence="2">
    <location>
        <begin position="255"/>
        <end position="294"/>
    </location>
</feature>
<name>A0AAW1R132_9CHLO</name>
<dbReference type="Gene3D" id="3.50.4.10">
    <property type="entry name" value="Hepatocyte Growth Factor"/>
    <property type="match status" value="4"/>
</dbReference>
<evidence type="ECO:0000259" key="2">
    <source>
        <dbReference type="Pfam" id="PF14295"/>
    </source>
</evidence>
<accession>A0AAW1R132</accession>
<dbReference type="EMBL" id="JALJOS010000019">
    <property type="protein sequence ID" value="KAK9827106.1"/>
    <property type="molecule type" value="Genomic_DNA"/>
</dbReference>
<evidence type="ECO:0000313" key="4">
    <source>
        <dbReference type="Proteomes" id="UP001438707"/>
    </source>
</evidence>
<keyword evidence="4" id="KW-1185">Reference proteome</keyword>
<proteinExistence type="predicted"/>
<comment type="caution">
    <text evidence="3">The sequence shown here is derived from an EMBL/GenBank/DDBJ whole genome shotgun (WGS) entry which is preliminary data.</text>
</comment>
<protein>
    <recommendedName>
        <fullName evidence="2">Apple domain-containing protein</fullName>
    </recommendedName>
</protein>
<sequence>MSAVVVGLLIITILGIIGAVAWALGHKGSTGTGTTASTTATTKTEPSVSQAQKDAALAKAKANAAASLAAAAAAKATTSPSSASAPATGATYTPIFNWDASGNDIGSYNVTKDECQQKCNTTQGCAYFQTDFGGSECWLKGAGTPQWKYDEDKTTYVTDSVMKSAQLPYDRHPGFDTAGKDIGKSIASPDACGVACAADQACEFFVTDADGSCWLRSGAKDVTVSANRSTYVRPGGNFKGTTYTPYYGWDAGSSGGDVGQQTSNTPGACGQLCMNTNGCAFYVTDAAGSLCWLKASGTPSPSANSDRVAWVPDSTAKSWGGVQLPYEKHEGLDTSGSDVGQIDAGPGACSAACAANKACGFYVTDSAGTKCWLKSGQGAAKVAADRNTYIVPGTQQHPDPRGIQGHRLEKRWLWG</sequence>
<organism evidence="3 4">
    <name type="scientific">Apatococcus lobatus</name>
    <dbReference type="NCBI Taxonomy" id="904363"/>
    <lineage>
        <taxon>Eukaryota</taxon>
        <taxon>Viridiplantae</taxon>
        <taxon>Chlorophyta</taxon>
        <taxon>core chlorophytes</taxon>
        <taxon>Trebouxiophyceae</taxon>
        <taxon>Chlorellales</taxon>
        <taxon>Chlorellaceae</taxon>
        <taxon>Apatococcus</taxon>
    </lineage>
</organism>
<evidence type="ECO:0000256" key="1">
    <source>
        <dbReference type="SAM" id="MobiDB-lite"/>
    </source>
</evidence>
<feature type="domain" description="Apple" evidence="2">
    <location>
        <begin position="176"/>
        <end position="215"/>
    </location>
</feature>
<dbReference type="AlphaFoldDB" id="A0AAW1R132"/>
<gene>
    <name evidence="3" type="ORF">WJX74_006669</name>
</gene>
<dbReference type="Pfam" id="PF14295">
    <property type="entry name" value="PAN_4"/>
    <property type="match status" value="4"/>
</dbReference>
<evidence type="ECO:0000313" key="3">
    <source>
        <dbReference type="EMBL" id="KAK9827106.1"/>
    </source>
</evidence>
<reference evidence="3 4" key="1">
    <citation type="journal article" date="2024" name="Nat. Commun.">
        <title>Phylogenomics reveals the evolutionary origins of lichenization in chlorophyte algae.</title>
        <authorList>
            <person name="Puginier C."/>
            <person name="Libourel C."/>
            <person name="Otte J."/>
            <person name="Skaloud P."/>
            <person name="Haon M."/>
            <person name="Grisel S."/>
            <person name="Petersen M."/>
            <person name="Berrin J.G."/>
            <person name="Delaux P.M."/>
            <person name="Dal Grande F."/>
            <person name="Keller J."/>
        </authorList>
    </citation>
    <scope>NUCLEOTIDE SEQUENCE [LARGE SCALE GENOMIC DNA]</scope>
    <source>
        <strain evidence="3 4">SAG 2145</strain>
    </source>
</reference>
<feature type="region of interest" description="Disordered" evidence="1">
    <location>
        <begin position="29"/>
        <end position="48"/>
    </location>
</feature>
<feature type="domain" description="Apple" evidence="2">
    <location>
        <begin position="99"/>
        <end position="140"/>
    </location>
</feature>
<feature type="domain" description="Apple" evidence="2">
    <location>
        <begin position="334"/>
        <end position="374"/>
    </location>
</feature>